<evidence type="ECO:0000313" key="7">
    <source>
        <dbReference type="Proteomes" id="UP001256827"/>
    </source>
</evidence>
<dbReference type="InterPro" id="IPR025944">
    <property type="entry name" value="Sigma_54_int_dom_CS"/>
</dbReference>
<dbReference type="EMBL" id="CP134050">
    <property type="protein sequence ID" value="WNC14315.1"/>
    <property type="molecule type" value="Genomic_DNA"/>
</dbReference>
<dbReference type="PROSITE" id="PS00688">
    <property type="entry name" value="SIGMA54_INTERACT_3"/>
    <property type="match status" value="1"/>
</dbReference>
<dbReference type="Pfam" id="PF09370">
    <property type="entry name" value="PEP_hydrolase"/>
    <property type="match status" value="1"/>
</dbReference>
<proteinExistence type="predicted"/>
<dbReference type="InterPro" id="IPR013785">
    <property type="entry name" value="Aldolase_TIM"/>
</dbReference>
<keyword evidence="4" id="KW-0804">Transcription</keyword>
<dbReference type="InterPro" id="IPR002197">
    <property type="entry name" value="HTH_Fis"/>
</dbReference>
<dbReference type="InterPro" id="IPR025662">
    <property type="entry name" value="Sigma_54_int_dom_ATP-bd_1"/>
</dbReference>
<evidence type="ECO:0000256" key="4">
    <source>
        <dbReference type="ARBA" id="ARBA00023163"/>
    </source>
</evidence>
<feature type="domain" description="Sigma-54 factor interaction" evidence="5">
    <location>
        <begin position="295"/>
        <end position="524"/>
    </location>
</feature>
<dbReference type="Gene3D" id="1.10.10.60">
    <property type="entry name" value="Homeodomain-like"/>
    <property type="match status" value="1"/>
</dbReference>
<dbReference type="CDD" id="cd00009">
    <property type="entry name" value="AAA"/>
    <property type="match status" value="1"/>
</dbReference>
<dbReference type="InterPro" id="IPR058031">
    <property type="entry name" value="AAA_lid_NorR"/>
</dbReference>
<dbReference type="Proteomes" id="UP001256827">
    <property type="component" value="Chromosome"/>
</dbReference>
<reference evidence="6 7" key="1">
    <citation type="submission" date="2023-09" db="EMBL/GenBank/DDBJ databases">
        <title>Complete Genome and Methylome dissection of Bacillus brevis NEB573 original source of BbsI restriction endonuclease.</title>
        <authorList>
            <person name="Fomenkov A."/>
            <person name="Roberts R.D."/>
        </authorList>
    </citation>
    <scope>NUCLEOTIDE SEQUENCE [LARGE SCALE GENOMIC DNA]</scope>
    <source>
        <strain evidence="6 7">NEB573</strain>
    </source>
</reference>
<sequence length="609" mass="67449">MNAKEAIRKTLTDSIQKRKPIIGVATGSGFSAKQAVEGGADLLLVLHASLFRNAGVSSLGSLLPFANSNEMVMKVGTREVLPHAGEKPVIFGVCATDPTIHRPVLIDQIIAAGFQGVNNFPSVGLIDGTVRELLEAEGMGFQQEVDFLAECAERGLFTIGFVFTQEQARAMAAAGVDVVCAHFGWTIGGGTGIKHGMSIPEAVRMAGGIFQAAKEVNPECLHMVYGGPIVSPEHASHFYLETSAIGVIGGSTFERIPTEERIKGVIGEFKRVGVLVEENRYLKKELQKKMRFDEIVGQSRAMQEIYEIISKVAGKNVNVLVQGESGTGKELIVRSIHYNSDRFKHAFIKVNCASLPEQLLESELFGHEKGSFTGAIQQRIGRFELAHQGTLFLDEIGEMSLVTQAKLLRAIQYREFERVGGSKTIKVDTRIVCATNRDLWKDVQEGRFREDLYYRLNVVSIQTVPLRELKEDIPLMVSHFLKKINEKFQSSINGLTPQAFDALLAYDWPGNVRELEHVLERASVLCEGDRIGLEDLPAHLQLVQWGAGGINERARERTVKPLKSLEKEWILEALAKHSWNRTKAAEALGFTRRTLFNKMKKYGIEPLPK</sequence>
<name>A0ABY9T2H6_BREBE</name>
<dbReference type="Pfam" id="PF25601">
    <property type="entry name" value="AAA_lid_14"/>
    <property type="match status" value="1"/>
</dbReference>
<keyword evidence="3" id="KW-0805">Transcription regulation</keyword>
<dbReference type="InterPro" id="IPR003593">
    <property type="entry name" value="AAA+_ATPase"/>
</dbReference>
<dbReference type="Gene3D" id="3.40.50.300">
    <property type="entry name" value="P-loop containing nucleotide triphosphate hydrolases"/>
    <property type="match status" value="1"/>
</dbReference>
<dbReference type="SMART" id="SM00382">
    <property type="entry name" value="AAA"/>
    <property type="match status" value="1"/>
</dbReference>
<dbReference type="Gene3D" id="1.10.8.60">
    <property type="match status" value="1"/>
</dbReference>
<dbReference type="Gene3D" id="3.20.20.70">
    <property type="entry name" value="Aldolase class I"/>
    <property type="match status" value="1"/>
</dbReference>
<evidence type="ECO:0000256" key="1">
    <source>
        <dbReference type="ARBA" id="ARBA00022741"/>
    </source>
</evidence>
<dbReference type="SUPFAM" id="SSF46689">
    <property type="entry name" value="Homeodomain-like"/>
    <property type="match status" value="1"/>
</dbReference>
<dbReference type="SUPFAM" id="SSF51621">
    <property type="entry name" value="Phosphoenolpyruvate/pyruvate domain"/>
    <property type="match status" value="1"/>
</dbReference>
<dbReference type="InterPro" id="IPR009057">
    <property type="entry name" value="Homeodomain-like_sf"/>
</dbReference>
<dbReference type="InterPro" id="IPR015813">
    <property type="entry name" value="Pyrv/PenolPyrv_kinase-like_dom"/>
</dbReference>
<dbReference type="Pfam" id="PF02954">
    <property type="entry name" value="HTH_8"/>
    <property type="match status" value="1"/>
</dbReference>
<accession>A0ABY9T2H6</accession>
<keyword evidence="7" id="KW-1185">Reference proteome</keyword>
<gene>
    <name evidence="6" type="ORF">RGB73_27175</name>
</gene>
<organism evidence="6 7">
    <name type="scientific">Brevibacillus brevis</name>
    <name type="common">Bacillus brevis</name>
    <dbReference type="NCBI Taxonomy" id="1393"/>
    <lineage>
        <taxon>Bacteria</taxon>
        <taxon>Bacillati</taxon>
        <taxon>Bacillota</taxon>
        <taxon>Bacilli</taxon>
        <taxon>Bacillales</taxon>
        <taxon>Paenibacillaceae</taxon>
        <taxon>Brevibacillus</taxon>
    </lineage>
</organism>
<evidence type="ECO:0000256" key="2">
    <source>
        <dbReference type="ARBA" id="ARBA00022840"/>
    </source>
</evidence>
<dbReference type="InterPro" id="IPR002078">
    <property type="entry name" value="Sigma_54_int"/>
</dbReference>
<dbReference type="PROSITE" id="PS00675">
    <property type="entry name" value="SIGMA54_INTERACT_1"/>
    <property type="match status" value="1"/>
</dbReference>
<dbReference type="PROSITE" id="PS50045">
    <property type="entry name" value="SIGMA54_INTERACT_4"/>
    <property type="match status" value="1"/>
</dbReference>
<dbReference type="InterPro" id="IPR027417">
    <property type="entry name" value="P-loop_NTPase"/>
</dbReference>
<dbReference type="InterPro" id="IPR009215">
    <property type="entry name" value="TIM-br_IGPS-like"/>
</dbReference>
<dbReference type="RefSeq" id="WP_310766256.1">
    <property type="nucleotide sequence ID" value="NZ_CP134050.1"/>
</dbReference>
<evidence type="ECO:0000259" key="5">
    <source>
        <dbReference type="PROSITE" id="PS50045"/>
    </source>
</evidence>
<keyword evidence="2" id="KW-0067">ATP-binding</keyword>
<dbReference type="PANTHER" id="PTHR32071:SF57">
    <property type="entry name" value="C4-DICARBOXYLATE TRANSPORT TRANSCRIPTIONAL REGULATORY PROTEIN DCTD"/>
    <property type="match status" value="1"/>
</dbReference>
<evidence type="ECO:0000313" key="6">
    <source>
        <dbReference type="EMBL" id="WNC14315.1"/>
    </source>
</evidence>
<keyword evidence="1" id="KW-0547">Nucleotide-binding</keyword>
<dbReference type="Pfam" id="PF00158">
    <property type="entry name" value="Sigma54_activat"/>
    <property type="match status" value="1"/>
</dbReference>
<dbReference type="PRINTS" id="PR01590">
    <property type="entry name" value="HTHFIS"/>
</dbReference>
<protein>
    <submittedName>
        <fullName evidence="6">Phosphoenolpyruvate hydrolase family protein</fullName>
    </submittedName>
</protein>
<keyword evidence="6" id="KW-0378">Hydrolase</keyword>
<dbReference type="SUPFAM" id="SSF52540">
    <property type="entry name" value="P-loop containing nucleoside triphosphate hydrolases"/>
    <property type="match status" value="1"/>
</dbReference>
<dbReference type="GO" id="GO:0016787">
    <property type="term" value="F:hydrolase activity"/>
    <property type="evidence" value="ECO:0007669"/>
    <property type="project" value="UniProtKB-KW"/>
</dbReference>
<evidence type="ECO:0000256" key="3">
    <source>
        <dbReference type="ARBA" id="ARBA00023015"/>
    </source>
</evidence>
<dbReference type="PANTHER" id="PTHR32071">
    <property type="entry name" value="TRANSCRIPTIONAL REGULATORY PROTEIN"/>
    <property type="match status" value="1"/>
</dbReference>